<feature type="transmembrane region" description="Helical" evidence="1">
    <location>
        <begin position="105"/>
        <end position="126"/>
    </location>
</feature>
<accession>A0A8J7U3H9</accession>
<comment type="caution">
    <text evidence="2">The sequence shown here is derived from an EMBL/GenBank/DDBJ whole genome shotgun (WGS) entry which is preliminary data.</text>
</comment>
<dbReference type="EMBL" id="JAFREP010000013">
    <property type="protein sequence ID" value="MBO1319652.1"/>
    <property type="molecule type" value="Genomic_DNA"/>
</dbReference>
<keyword evidence="1" id="KW-0812">Transmembrane</keyword>
<evidence type="ECO:0000313" key="2">
    <source>
        <dbReference type="EMBL" id="MBO1319652.1"/>
    </source>
</evidence>
<dbReference type="AlphaFoldDB" id="A0A8J7U3H9"/>
<feature type="transmembrane region" description="Helical" evidence="1">
    <location>
        <begin position="74"/>
        <end position="99"/>
    </location>
</feature>
<sequence length="134" mass="14314">MNLSFSSMPGAPFFANALFSLLTGATLLVLAPQAAVWLGLQHAAIPAVIGGSLLFFAGHILIALKRRKPIVAELVYFTVLDVVWVLASVVLLVAFPGTLSREGRFAVLAVGVVVEALATLQAWGLWRAFRRQTA</sequence>
<organism evidence="2 3">
    <name type="scientific">Acanthopleuribacter pedis</name>
    <dbReference type="NCBI Taxonomy" id="442870"/>
    <lineage>
        <taxon>Bacteria</taxon>
        <taxon>Pseudomonadati</taxon>
        <taxon>Acidobacteriota</taxon>
        <taxon>Holophagae</taxon>
        <taxon>Acanthopleuribacterales</taxon>
        <taxon>Acanthopleuribacteraceae</taxon>
        <taxon>Acanthopleuribacter</taxon>
    </lineage>
</organism>
<proteinExistence type="predicted"/>
<feature type="transmembrane region" description="Helical" evidence="1">
    <location>
        <begin position="43"/>
        <end position="62"/>
    </location>
</feature>
<gene>
    <name evidence="2" type="ORF">J3U88_14350</name>
</gene>
<reference evidence="2" key="1">
    <citation type="submission" date="2021-03" db="EMBL/GenBank/DDBJ databases">
        <authorList>
            <person name="Wang G."/>
        </authorList>
    </citation>
    <scope>NUCLEOTIDE SEQUENCE</scope>
    <source>
        <strain evidence="2">KCTC 12899</strain>
    </source>
</reference>
<dbReference type="RefSeq" id="WP_207859558.1">
    <property type="nucleotide sequence ID" value="NZ_JAFREP010000013.1"/>
</dbReference>
<keyword evidence="1" id="KW-1133">Transmembrane helix</keyword>
<protein>
    <submittedName>
        <fullName evidence="2">Uncharacterized protein</fullName>
    </submittedName>
</protein>
<keyword evidence="1" id="KW-0472">Membrane</keyword>
<keyword evidence="3" id="KW-1185">Reference proteome</keyword>
<dbReference type="Proteomes" id="UP000664417">
    <property type="component" value="Unassembled WGS sequence"/>
</dbReference>
<evidence type="ECO:0000256" key="1">
    <source>
        <dbReference type="SAM" id="Phobius"/>
    </source>
</evidence>
<evidence type="ECO:0000313" key="3">
    <source>
        <dbReference type="Proteomes" id="UP000664417"/>
    </source>
</evidence>
<name>A0A8J7U3H9_9BACT</name>